<keyword evidence="2" id="KW-1185">Reference proteome</keyword>
<evidence type="ECO:0008006" key="3">
    <source>
        <dbReference type="Google" id="ProtNLM"/>
    </source>
</evidence>
<organism evidence="1 2">
    <name type="scientific">Ilyodon furcidens</name>
    <name type="common">goldbreast splitfin</name>
    <dbReference type="NCBI Taxonomy" id="33524"/>
    <lineage>
        <taxon>Eukaryota</taxon>
        <taxon>Metazoa</taxon>
        <taxon>Chordata</taxon>
        <taxon>Craniata</taxon>
        <taxon>Vertebrata</taxon>
        <taxon>Euteleostomi</taxon>
        <taxon>Actinopterygii</taxon>
        <taxon>Neopterygii</taxon>
        <taxon>Teleostei</taxon>
        <taxon>Neoteleostei</taxon>
        <taxon>Acanthomorphata</taxon>
        <taxon>Ovalentaria</taxon>
        <taxon>Atherinomorphae</taxon>
        <taxon>Cyprinodontiformes</taxon>
        <taxon>Goodeidae</taxon>
        <taxon>Ilyodon</taxon>
    </lineage>
</organism>
<name>A0ABV0U0G6_9TELE</name>
<accession>A0ABV0U0G6</accession>
<protein>
    <recommendedName>
        <fullName evidence="3">Secreted protein</fullName>
    </recommendedName>
</protein>
<evidence type="ECO:0000313" key="1">
    <source>
        <dbReference type="EMBL" id="MEQ2238665.1"/>
    </source>
</evidence>
<dbReference type="EMBL" id="JAHRIQ010053114">
    <property type="protein sequence ID" value="MEQ2238665.1"/>
    <property type="molecule type" value="Genomic_DNA"/>
</dbReference>
<comment type="caution">
    <text evidence="1">The sequence shown here is derived from an EMBL/GenBank/DDBJ whole genome shotgun (WGS) entry which is preliminary data.</text>
</comment>
<sequence length="99" mass="11201">MEVFYPLISFYVINIFVLHTHLGCSEAWARGANVSSAQHNASVSHSYLYFEAISCLSEFNTSLHVLLMQTDGTNRSFSVCSQRLWTDLISHMNVTNDSH</sequence>
<proteinExistence type="predicted"/>
<reference evidence="1 2" key="1">
    <citation type="submission" date="2021-06" db="EMBL/GenBank/DDBJ databases">
        <authorList>
            <person name="Palmer J.M."/>
        </authorList>
    </citation>
    <scope>NUCLEOTIDE SEQUENCE [LARGE SCALE GENOMIC DNA]</scope>
    <source>
        <strain evidence="2">if_2019</strain>
        <tissue evidence="1">Muscle</tissue>
    </source>
</reference>
<dbReference type="Proteomes" id="UP001482620">
    <property type="component" value="Unassembled WGS sequence"/>
</dbReference>
<evidence type="ECO:0000313" key="2">
    <source>
        <dbReference type="Proteomes" id="UP001482620"/>
    </source>
</evidence>
<gene>
    <name evidence="1" type="ORF">ILYODFUR_035487</name>
</gene>